<dbReference type="EMBL" id="BAAFSG010000001">
    <property type="protein sequence ID" value="GAB1253098.1"/>
    <property type="molecule type" value="Genomic_DNA"/>
</dbReference>
<dbReference type="RefSeq" id="WP_407844169.1">
    <property type="nucleotide sequence ID" value="NZ_BAAFSG010000001.1"/>
</dbReference>
<organism evidence="3 4">
    <name type="scientific">Desulfovibrio falkowii</name>
    <dbReference type="NCBI Taxonomy" id="3136602"/>
    <lineage>
        <taxon>Bacteria</taxon>
        <taxon>Pseudomonadati</taxon>
        <taxon>Thermodesulfobacteriota</taxon>
        <taxon>Desulfovibrionia</taxon>
        <taxon>Desulfovibrionales</taxon>
        <taxon>Desulfovibrionaceae</taxon>
        <taxon>Desulfovibrio</taxon>
    </lineage>
</organism>
<proteinExistence type="inferred from homology"/>
<sequence>MNNDTPNSPVIEDRDSSEERRLEVLVDSLGEDFMATWAKPDVTEINVNDDGKMWVKRHGQNASHFSNLTPSEAMNVISLVADSVKEIVSFENYKLECEFPLDGSRFSALVPPVVRAPCFSLRKHNPCQIPLSDFVAQGVFPQEVHDLIRSAIAQKLNFLVVGGTASGKTTLVNSVINEMALMNPRERVVIAEDTRELKSSFDNTLYLRTTLAAPLSEVVSVILRHSPDRIFVGEVRDHTALNMLMLWNTGHPGGICTIHANSARETFGRMEDMVRQACGEPLSRVVGQAVDIVLFLEPAPNSAGRVLSQVIRCHGYNEKDMKYELEEIYNASNQ</sequence>
<protein>
    <submittedName>
        <fullName evidence="3">P-type conjugative transfer ATPase TrbB</fullName>
    </submittedName>
</protein>
<dbReference type="InterPro" id="IPR027417">
    <property type="entry name" value="P-loop_NTPase"/>
</dbReference>
<dbReference type="Pfam" id="PF00437">
    <property type="entry name" value="T2SSE"/>
    <property type="match status" value="1"/>
</dbReference>
<evidence type="ECO:0000313" key="4">
    <source>
        <dbReference type="Proteomes" id="UP001628192"/>
    </source>
</evidence>
<evidence type="ECO:0000259" key="2">
    <source>
        <dbReference type="Pfam" id="PF00437"/>
    </source>
</evidence>
<comment type="similarity">
    <text evidence="1">Belongs to the GSP E family.</text>
</comment>
<dbReference type="Gene3D" id="3.30.450.90">
    <property type="match status" value="1"/>
</dbReference>
<name>A0ABQ0E5Y9_9BACT</name>
<evidence type="ECO:0000313" key="3">
    <source>
        <dbReference type="EMBL" id="GAB1253098.1"/>
    </source>
</evidence>
<feature type="domain" description="Bacterial type II secretion system protein E" evidence="2">
    <location>
        <begin position="112"/>
        <end position="278"/>
    </location>
</feature>
<dbReference type="PANTHER" id="PTHR30486:SF6">
    <property type="entry name" value="TYPE IV PILUS RETRACTATION ATPASE PILT"/>
    <property type="match status" value="1"/>
</dbReference>
<dbReference type="PANTHER" id="PTHR30486">
    <property type="entry name" value="TWITCHING MOTILITY PROTEIN PILT"/>
    <property type="match status" value="1"/>
</dbReference>
<dbReference type="CDD" id="cd01130">
    <property type="entry name" value="VirB11-like_ATPase"/>
    <property type="match status" value="1"/>
</dbReference>
<dbReference type="Proteomes" id="UP001628192">
    <property type="component" value="Unassembled WGS sequence"/>
</dbReference>
<evidence type="ECO:0000256" key="1">
    <source>
        <dbReference type="ARBA" id="ARBA00006611"/>
    </source>
</evidence>
<gene>
    <name evidence="3" type="primary">trbB_2</name>
    <name evidence="3" type="ORF">Defa_05850</name>
</gene>
<dbReference type="SUPFAM" id="SSF52540">
    <property type="entry name" value="P-loop containing nucleoside triphosphate hydrolases"/>
    <property type="match status" value="1"/>
</dbReference>
<accession>A0ABQ0E5Y9</accession>
<keyword evidence="4" id="KW-1185">Reference proteome</keyword>
<comment type="caution">
    <text evidence="3">The sequence shown here is derived from an EMBL/GenBank/DDBJ whole genome shotgun (WGS) entry which is preliminary data.</text>
</comment>
<dbReference type="InterPro" id="IPR001482">
    <property type="entry name" value="T2SS/T4SS_dom"/>
</dbReference>
<dbReference type="InterPro" id="IPR050921">
    <property type="entry name" value="T4SS_GSP_E_ATPase"/>
</dbReference>
<dbReference type="Gene3D" id="3.40.50.300">
    <property type="entry name" value="P-loop containing nucleotide triphosphate hydrolases"/>
    <property type="match status" value="1"/>
</dbReference>
<reference evidence="3 4" key="1">
    <citation type="journal article" date="2025" name="Int. J. Syst. Evol. Microbiol.">
        <title>Desulfovibrio falkowii sp. nov., Porphyromonas miyakawae sp. nov., Mediterraneibacter flintii sp. nov. and Owariibacterium komagatae gen. nov., sp. nov., isolated from human faeces.</title>
        <authorList>
            <person name="Hamaguchi T."/>
            <person name="Ohara M."/>
            <person name="Hisatomi A."/>
            <person name="Sekiguchi K."/>
            <person name="Takeda J.I."/>
            <person name="Ueyama J."/>
            <person name="Ito M."/>
            <person name="Nishiwaki H."/>
            <person name="Ogi T."/>
            <person name="Hirayama M."/>
            <person name="Ohkuma M."/>
            <person name="Sakamoto M."/>
            <person name="Ohno K."/>
        </authorList>
    </citation>
    <scope>NUCLEOTIDE SEQUENCE [LARGE SCALE GENOMIC DNA]</scope>
    <source>
        <strain evidence="3 4">13CB8C</strain>
    </source>
</reference>